<feature type="domain" description="Tf2-1-like SH3-like" evidence="1">
    <location>
        <begin position="10"/>
        <end position="73"/>
    </location>
</feature>
<evidence type="ECO:0000313" key="3">
    <source>
        <dbReference type="Proteomes" id="UP001341281"/>
    </source>
</evidence>
<gene>
    <name evidence="2" type="ORF">U9M48_043093</name>
</gene>
<sequence length="146" mass="16682">MRDLSFKVDDHVYLKVSPMRGIRRFNMKGKLAPRYIGPFKILEKKGEIAYRLELPSGLSGVHDVFHVSRLKKCLRVPQEQAPLEVLETHPREILETRGSGCAVCGEVIIREIEATWEREDELKAAYPALLANQPIESRNEILVKGF</sequence>
<protein>
    <recommendedName>
        <fullName evidence="1">Tf2-1-like SH3-like domain-containing protein</fullName>
    </recommendedName>
</protein>
<reference evidence="2 3" key="1">
    <citation type="submission" date="2024-02" db="EMBL/GenBank/DDBJ databases">
        <title>High-quality chromosome-scale genome assembly of Pensacola bahiagrass (Paspalum notatum Flugge var. saurae).</title>
        <authorList>
            <person name="Vega J.M."/>
            <person name="Podio M."/>
            <person name="Orjuela J."/>
            <person name="Siena L.A."/>
            <person name="Pessino S.C."/>
            <person name="Combes M.C."/>
            <person name="Mariac C."/>
            <person name="Albertini E."/>
            <person name="Pupilli F."/>
            <person name="Ortiz J.P.A."/>
            <person name="Leblanc O."/>
        </authorList>
    </citation>
    <scope>NUCLEOTIDE SEQUENCE [LARGE SCALE GENOMIC DNA]</scope>
    <source>
        <strain evidence="2">R1</strain>
        <tissue evidence="2">Leaf</tissue>
    </source>
</reference>
<evidence type="ECO:0000313" key="2">
    <source>
        <dbReference type="EMBL" id="WVZ97567.1"/>
    </source>
</evidence>
<dbReference type="InterPro" id="IPR056924">
    <property type="entry name" value="SH3_Tf2-1"/>
</dbReference>
<dbReference type="Proteomes" id="UP001341281">
    <property type="component" value="Chromosome 10"/>
</dbReference>
<dbReference type="PANTHER" id="PTHR46148">
    <property type="entry name" value="CHROMO DOMAIN-CONTAINING PROTEIN"/>
    <property type="match status" value="1"/>
</dbReference>
<keyword evidence="3" id="KW-1185">Reference proteome</keyword>
<name>A0AAQ3UW91_PASNO</name>
<proteinExistence type="predicted"/>
<dbReference type="PANTHER" id="PTHR46148:SF57">
    <property type="entry name" value="OS12G0499874 PROTEIN"/>
    <property type="match status" value="1"/>
</dbReference>
<organism evidence="2 3">
    <name type="scientific">Paspalum notatum var. saurae</name>
    <dbReference type="NCBI Taxonomy" id="547442"/>
    <lineage>
        <taxon>Eukaryota</taxon>
        <taxon>Viridiplantae</taxon>
        <taxon>Streptophyta</taxon>
        <taxon>Embryophyta</taxon>
        <taxon>Tracheophyta</taxon>
        <taxon>Spermatophyta</taxon>
        <taxon>Magnoliopsida</taxon>
        <taxon>Liliopsida</taxon>
        <taxon>Poales</taxon>
        <taxon>Poaceae</taxon>
        <taxon>PACMAD clade</taxon>
        <taxon>Panicoideae</taxon>
        <taxon>Andropogonodae</taxon>
        <taxon>Paspaleae</taxon>
        <taxon>Paspalinae</taxon>
        <taxon>Paspalum</taxon>
    </lineage>
</organism>
<dbReference type="AlphaFoldDB" id="A0AAQ3UW91"/>
<accession>A0AAQ3UW91</accession>
<evidence type="ECO:0000259" key="1">
    <source>
        <dbReference type="Pfam" id="PF24626"/>
    </source>
</evidence>
<dbReference type="EMBL" id="CP144754">
    <property type="protein sequence ID" value="WVZ97567.1"/>
    <property type="molecule type" value="Genomic_DNA"/>
</dbReference>
<dbReference type="Pfam" id="PF24626">
    <property type="entry name" value="SH3_Tf2-1"/>
    <property type="match status" value="1"/>
</dbReference>